<evidence type="ECO:0000313" key="14">
    <source>
        <dbReference type="Proteomes" id="UP000198762"/>
    </source>
</evidence>
<feature type="compositionally biased region" description="Low complexity" evidence="8">
    <location>
        <begin position="77"/>
        <end position="97"/>
    </location>
</feature>
<dbReference type="Pfam" id="PF19425">
    <property type="entry name" value="Csd3_N2"/>
    <property type="match status" value="1"/>
</dbReference>
<dbReference type="GO" id="GO:0042834">
    <property type="term" value="F:peptidoglycan binding"/>
    <property type="evidence" value="ECO:0007669"/>
    <property type="project" value="InterPro"/>
</dbReference>
<keyword evidence="9" id="KW-0472">Membrane</keyword>
<dbReference type="InterPro" id="IPR016047">
    <property type="entry name" value="M23ase_b-sheet_dom"/>
</dbReference>
<reference evidence="14" key="1">
    <citation type="submission" date="2016-10" db="EMBL/GenBank/DDBJ databases">
        <authorList>
            <person name="Varghese N."/>
            <person name="Submissions S."/>
        </authorList>
    </citation>
    <scope>NUCLEOTIDE SEQUENCE [LARGE SCALE GENOMIC DNA]</scope>
    <source>
        <strain evidence="14">CGMCC 1.6489</strain>
    </source>
</reference>
<sequence length="499" mass="53895">MNQIIQATDVATKIQVFDVIKTFPKLHLIAAAGISLVVGATLVFSPSADVEAKRMTVNLDLEKPGQPVSALQLTARSEQASSPSPEKSAPSQPAEAPTATDTKPTAEAPEESVADAPTEPAEPALTWSELKVERGDTLSSLFKQAGFNDRLMLAVIHGEGEADKLQHLYVGETLAFATNEQGELVKVRLDRSRLESLLITLAEEGYVGETVMAEPEPRLAFASGEIEGSLYLAGKEAGLDDRITMELAGIFGWDIDFVYDIRKGDSFEVVYEELYLDGEKIDDGKIVAARFVNRGREVVALHYTDSSGDSDYYTPDGNSMRKAFLRTPINARVSSPFNLQRRHPVLDVVRPHEGTDYAAPPGTPIKAAGDGRVSFAGWKGGYGRTVVLSHGDNISTLYAHMSGLGKGISSGTRVKQGQTVGYVGSSGMVTGPHLHYEFRVNGVARNSRTIDLPEASPIPDSEMARFKTATQQQVAQLNTLGEGFRQIAMAQEAVSDRDQ</sequence>
<evidence type="ECO:0000313" key="13">
    <source>
        <dbReference type="EMBL" id="SET78495.1"/>
    </source>
</evidence>
<dbReference type="InterPro" id="IPR011055">
    <property type="entry name" value="Dup_hybrid_motif"/>
</dbReference>
<evidence type="ECO:0000256" key="1">
    <source>
        <dbReference type="ARBA" id="ARBA00001947"/>
    </source>
</evidence>
<comment type="subcellular location">
    <subcellularLocation>
        <location evidence="2">Cell envelope</location>
    </subcellularLocation>
</comment>
<keyword evidence="9" id="KW-0812">Transmembrane</keyword>
<keyword evidence="9" id="KW-1133">Transmembrane helix</keyword>
<dbReference type="Gene3D" id="3.10.450.350">
    <property type="match status" value="2"/>
</dbReference>
<evidence type="ECO:0000256" key="4">
    <source>
        <dbReference type="ARBA" id="ARBA00022723"/>
    </source>
</evidence>
<gene>
    <name evidence="13" type="ORF">SAMN04487962_1242</name>
</gene>
<feature type="domain" description="Opacity-associated protein A LysM-like" evidence="11">
    <location>
        <begin position="127"/>
        <end position="194"/>
    </location>
</feature>
<evidence type="ECO:0000259" key="10">
    <source>
        <dbReference type="Pfam" id="PF01551"/>
    </source>
</evidence>
<dbReference type="Gene3D" id="2.70.70.10">
    <property type="entry name" value="Glucose Permease (Domain IIA)"/>
    <property type="match status" value="1"/>
</dbReference>
<evidence type="ECO:0000259" key="12">
    <source>
        <dbReference type="Pfam" id="PF19425"/>
    </source>
</evidence>
<evidence type="ECO:0000256" key="5">
    <source>
        <dbReference type="ARBA" id="ARBA00022801"/>
    </source>
</evidence>
<dbReference type="CDD" id="cd12797">
    <property type="entry name" value="M23_peptidase"/>
    <property type="match status" value="1"/>
</dbReference>
<evidence type="ECO:0000259" key="11">
    <source>
        <dbReference type="Pfam" id="PF04225"/>
    </source>
</evidence>
<keyword evidence="4" id="KW-0479">Metal-binding</keyword>
<comment type="cofactor">
    <cofactor evidence="1">
        <name>Zn(2+)</name>
        <dbReference type="ChEBI" id="CHEBI:29105"/>
    </cofactor>
</comment>
<dbReference type="GO" id="GO:0030313">
    <property type="term" value="C:cell envelope"/>
    <property type="evidence" value="ECO:0007669"/>
    <property type="project" value="UniProtKB-SubCell"/>
</dbReference>
<name>A0A1I0H469_9GAMM</name>
<feature type="transmembrane region" description="Helical" evidence="9">
    <location>
        <begin position="26"/>
        <end position="45"/>
    </location>
</feature>
<dbReference type="InterPro" id="IPR045834">
    <property type="entry name" value="Csd3_N2"/>
</dbReference>
<dbReference type="Pfam" id="PF04225">
    <property type="entry name" value="LysM_OapA"/>
    <property type="match status" value="1"/>
</dbReference>
<dbReference type="STRING" id="430453.SAMN04487962_1242"/>
<dbReference type="GO" id="GO:0006508">
    <property type="term" value="P:proteolysis"/>
    <property type="evidence" value="ECO:0007669"/>
    <property type="project" value="UniProtKB-KW"/>
</dbReference>
<dbReference type="EMBL" id="FOHZ01000024">
    <property type="protein sequence ID" value="SET78495.1"/>
    <property type="molecule type" value="Genomic_DNA"/>
</dbReference>
<evidence type="ECO:0000256" key="2">
    <source>
        <dbReference type="ARBA" id="ARBA00004196"/>
    </source>
</evidence>
<proteinExistence type="predicted"/>
<evidence type="ECO:0000256" key="6">
    <source>
        <dbReference type="ARBA" id="ARBA00022833"/>
    </source>
</evidence>
<keyword evidence="14" id="KW-1185">Reference proteome</keyword>
<keyword evidence="7" id="KW-0482">Metalloprotease</keyword>
<dbReference type="AlphaFoldDB" id="A0A1I0H469"/>
<evidence type="ECO:0000256" key="9">
    <source>
        <dbReference type="SAM" id="Phobius"/>
    </source>
</evidence>
<keyword evidence="5 13" id="KW-0378">Hydrolase</keyword>
<dbReference type="InterPro" id="IPR050570">
    <property type="entry name" value="Cell_wall_metabolism_enzyme"/>
</dbReference>
<evidence type="ECO:0000256" key="3">
    <source>
        <dbReference type="ARBA" id="ARBA00022670"/>
    </source>
</evidence>
<feature type="region of interest" description="Disordered" evidence="8">
    <location>
        <begin position="73"/>
        <end position="127"/>
    </location>
</feature>
<keyword evidence="3" id="KW-0645">Protease</keyword>
<feature type="domain" description="M23ase beta-sheet core" evidence="10">
    <location>
        <begin position="351"/>
        <end position="446"/>
    </location>
</feature>
<organism evidence="13 14">
    <name type="scientific">Marinobacter segnicrescens</name>
    <dbReference type="NCBI Taxonomy" id="430453"/>
    <lineage>
        <taxon>Bacteria</taxon>
        <taxon>Pseudomonadati</taxon>
        <taxon>Pseudomonadota</taxon>
        <taxon>Gammaproteobacteria</taxon>
        <taxon>Pseudomonadales</taxon>
        <taxon>Marinobacteraceae</taxon>
        <taxon>Marinobacter</taxon>
    </lineage>
</organism>
<dbReference type="SUPFAM" id="SSF51261">
    <property type="entry name" value="Duplicated hybrid motif"/>
    <property type="match status" value="1"/>
</dbReference>
<dbReference type="GO" id="GO:0046872">
    <property type="term" value="F:metal ion binding"/>
    <property type="evidence" value="ECO:0007669"/>
    <property type="project" value="UniProtKB-KW"/>
</dbReference>
<feature type="domain" description="Csd3-like second N-terminal" evidence="12">
    <location>
        <begin position="222"/>
        <end position="338"/>
    </location>
</feature>
<dbReference type="PANTHER" id="PTHR21666">
    <property type="entry name" value="PEPTIDASE-RELATED"/>
    <property type="match status" value="1"/>
</dbReference>
<keyword evidence="6" id="KW-0862">Zinc</keyword>
<dbReference type="Proteomes" id="UP000198762">
    <property type="component" value="Unassembled WGS sequence"/>
</dbReference>
<protein>
    <submittedName>
        <fullName evidence="13">Murein DD-endopeptidase MepM and murein hydrolase activator NlpD, contain LysM domain</fullName>
    </submittedName>
</protein>
<dbReference type="InterPro" id="IPR007340">
    <property type="entry name" value="LysM_Opacity-associatedA"/>
</dbReference>
<dbReference type="PANTHER" id="PTHR21666:SF288">
    <property type="entry name" value="CELL DIVISION PROTEIN YTFB"/>
    <property type="match status" value="1"/>
</dbReference>
<evidence type="ECO:0000256" key="8">
    <source>
        <dbReference type="SAM" id="MobiDB-lite"/>
    </source>
</evidence>
<dbReference type="GO" id="GO:0004222">
    <property type="term" value="F:metalloendopeptidase activity"/>
    <property type="evidence" value="ECO:0007669"/>
    <property type="project" value="TreeGrafter"/>
</dbReference>
<evidence type="ECO:0000256" key="7">
    <source>
        <dbReference type="ARBA" id="ARBA00023049"/>
    </source>
</evidence>
<dbReference type="Pfam" id="PF01551">
    <property type="entry name" value="Peptidase_M23"/>
    <property type="match status" value="1"/>
</dbReference>
<accession>A0A1I0H469</accession>